<proteinExistence type="predicted"/>
<dbReference type="AlphaFoldDB" id="A0A2W1BD74"/>
<evidence type="ECO:0000313" key="2">
    <source>
        <dbReference type="Proteomes" id="UP000249218"/>
    </source>
</evidence>
<keyword evidence="2" id="KW-1185">Reference proteome</keyword>
<evidence type="ECO:0000313" key="1">
    <source>
        <dbReference type="EMBL" id="PZC70916.1"/>
    </source>
</evidence>
<sequence>MLNVTCAEHLRHSLRIVRSLRLRGLVNKLELMRTLLARLVTSRGRRDCLAEPARTARLLALTRTPCSLHSFLHQ</sequence>
<dbReference type="Proteomes" id="UP000249218">
    <property type="component" value="Unassembled WGS sequence"/>
</dbReference>
<accession>A0A2W1BD74</accession>
<gene>
    <name evidence="1" type="primary">HaOG214650</name>
    <name evidence="1" type="ORF">B5X24_HaOG214650</name>
</gene>
<name>A0A2W1BD74_HELAM</name>
<protein>
    <submittedName>
        <fullName evidence="1">Uncharacterized protein</fullName>
    </submittedName>
</protein>
<reference evidence="1 2" key="1">
    <citation type="journal article" date="2017" name="BMC Biol.">
        <title>Genomic innovations, transcriptional plasticity and gene loss underlying the evolution and divergence of two highly polyphagous and invasive Helicoverpa pest species.</title>
        <authorList>
            <person name="Pearce S.L."/>
            <person name="Clarke D.F."/>
            <person name="East P.D."/>
            <person name="Elfekih S."/>
            <person name="Gordon K.H."/>
            <person name="Jermiin L.S."/>
            <person name="McGaughran A."/>
            <person name="Oakeshott J.G."/>
            <person name="Papanikolaou A."/>
            <person name="Perera O.P."/>
            <person name="Rane R.V."/>
            <person name="Richards S."/>
            <person name="Tay W.T."/>
            <person name="Walsh T.K."/>
            <person name="Anderson A."/>
            <person name="Anderson C.J."/>
            <person name="Asgari S."/>
            <person name="Board P.G."/>
            <person name="Bretschneider A."/>
            <person name="Campbell P.M."/>
            <person name="Chertemps T."/>
            <person name="Christeller J.T."/>
            <person name="Coppin C.W."/>
            <person name="Downes S.J."/>
            <person name="Duan G."/>
            <person name="Farnsworth C.A."/>
            <person name="Good R.T."/>
            <person name="Han L.B."/>
            <person name="Han Y.C."/>
            <person name="Hatje K."/>
            <person name="Horne I."/>
            <person name="Huang Y.P."/>
            <person name="Hughes D.S."/>
            <person name="Jacquin-Joly E."/>
            <person name="James W."/>
            <person name="Jhangiani S."/>
            <person name="Kollmar M."/>
            <person name="Kuwar S.S."/>
            <person name="Li S."/>
            <person name="Liu N.Y."/>
            <person name="Maibeche M.T."/>
            <person name="Miller J.R."/>
            <person name="Montagne N."/>
            <person name="Perry T."/>
            <person name="Qu J."/>
            <person name="Song S.V."/>
            <person name="Sutton G.G."/>
            <person name="Vogel H."/>
            <person name="Walenz B.P."/>
            <person name="Xu W."/>
            <person name="Zhang H.J."/>
            <person name="Zou Z."/>
            <person name="Batterham P."/>
            <person name="Edwards O.R."/>
            <person name="Feyereisen R."/>
            <person name="Gibbs R.A."/>
            <person name="Heckel D.G."/>
            <person name="McGrath A."/>
            <person name="Robin C."/>
            <person name="Scherer S.E."/>
            <person name="Worley K.C."/>
            <person name="Wu Y.D."/>
        </authorList>
    </citation>
    <scope>NUCLEOTIDE SEQUENCE [LARGE SCALE GENOMIC DNA]</scope>
    <source>
        <strain evidence="1">Harm_GR_Male_#8</strain>
        <tissue evidence="1">Whole organism</tissue>
    </source>
</reference>
<dbReference type="OrthoDB" id="7464812at2759"/>
<dbReference type="EMBL" id="KZ150427">
    <property type="protein sequence ID" value="PZC70916.1"/>
    <property type="molecule type" value="Genomic_DNA"/>
</dbReference>
<organism evidence="1 2">
    <name type="scientific">Helicoverpa armigera</name>
    <name type="common">Cotton bollworm</name>
    <name type="synonym">Heliothis armigera</name>
    <dbReference type="NCBI Taxonomy" id="29058"/>
    <lineage>
        <taxon>Eukaryota</taxon>
        <taxon>Metazoa</taxon>
        <taxon>Ecdysozoa</taxon>
        <taxon>Arthropoda</taxon>
        <taxon>Hexapoda</taxon>
        <taxon>Insecta</taxon>
        <taxon>Pterygota</taxon>
        <taxon>Neoptera</taxon>
        <taxon>Endopterygota</taxon>
        <taxon>Lepidoptera</taxon>
        <taxon>Glossata</taxon>
        <taxon>Ditrysia</taxon>
        <taxon>Noctuoidea</taxon>
        <taxon>Noctuidae</taxon>
        <taxon>Heliothinae</taxon>
        <taxon>Helicoverpa</taxon>
    </lineage>
</organism>